<organism evidence="1 2">
    <name type="scientific">Rhodococcoides kroppenstedtii</name>
    <dbReference type="NCBI Taxonomy" id="293050"/>
    <lineage>
        <taxon>Bacteria</taxon>
        <taxon>Bacillati</taxon>
        <taxon>Actinomycetota</taxon>
        <taxon>Actinomycetes</taxon>
        <taxon>Mycobacteriales</taxon>
        <taxon>Nocardiaceae</taxon>
        <taxon>Rhodococcoides</taxon>
    </lineage>
</organism>
<reference evidence="1 2" key="1">
    <citation type="submission" date="2020-06" db="EMBL/GenBank/DDBJ databases">
        <title>Taxonomy, biology and ecology of Rhodococcus bacteria occurring in California pistachio and other woody hosts as revealed by genome sequence analyses.</title>
        <authorList>
            <person name="Gai Y."/>
            <person name="Riely B."/>
        </authorList>
    </citation>
    <scope>NUCLEOTIDE SEQUENCE [LARGE SCALE GENOMIC DNA]</scope>
    <source>
        <strain evidence="1 2">BP-284</strain>
    </source>
</reference>
<keyword evidence="2" id="KW-1185">Reference proteome</keyword>
<accession>A0ABS7NY71</accession>
<dbReference type="Proteomes" id="UP001520140">
    <property type="component" value="Unassembled WGS sequence"/>
</dbReference>
<dbReference type="RefSeq" id="WP_162269831.1">
    <property type="nucleotide sequence ID" value="NZ_CP135915.1"/>
</dbReference>
<name>A0ABS7NY71_9NOCA</name>
<comment type="caution">
    <text evidence="1">The sequence shown here is derived from an EMBL/GenBank/DDBJ whole genome shotgun (WGS) entry which is preliminary data.</text>
</comment>
<evidence type="ECO:0000313" key="2">
    <source>
        <dbReference type="Proteomes" id="UP001520140"/>
    </source>
</evidence>
<gene>
    <name evidence="1" type="ORF">HQ605_19490</name>
</gene>
<sequence length="53" mass="6021">MLGRTPKLSALQRRRLLADYETGEYSTAQLMEISGLSRSAMYATLTRAREERA</sequence>
<protein>
    <submittedName>
        <fullName evidence="1">Uncharacterized protein</fullName>
    </submittedName>
</protein>
<proteinExistence type="predicted"/>
<evidence type="ECO:0000313" key="1">
    <source>
        <dbReference type="EMBL" id="MBY6323000.1"/>
    </source>
</evidence>
<dbReference type="EMBL" id="JABUKG010000036">
    <property type="protein sequence ID" value="MBY6323000.1"/>
    <property type="molecule type" value="Genomic_DNA"/>
</dbReference>